<reference evidence="1" key="1">
    <citation type="journal article" date="2014" name="Front. Microbiol.">
        <title>High frequency of phylogenetically diverse reductive dehalogenase-homologous genes in deep subseafloor sedimentary metagenomes.</title>
        <authorList>
            <person name="Kawai M."/>
            <person name="Futagami T."/>
            <person name="Toyoda A."/>
            <person name="Takaki Y."/>
            <person name="Nishi S."/>
            <person name="Hori S."/>
            <person name="Arai W."/>
            <person name="Tsubouchi T."/>
            <person name="Morono Y."/>
            <person name="Uchiyama I."/>
            <person name="Ito T."/>
            <person name="Fujiyama A."/>
            <person name="Inagaki F."/>
            <person name="Takami H."/>
        </authorList>
    </citation>
    <scope>NUCLEOTIDE SEQUENCE</scope>
    <source>
        <strain evidence="1">Expedition CK06-06</strain>
    </source>
</reference>
<evidence type="ECO:0000313" key="1">
    <source>
        <dbReference type="EMBL" id="GAF92118.1"/>
    </source>
</evidence>
<dbReference type="EMBL" id="BARS01014308">
    <property type="protein sequence ID" value="GAF92118.1"/>
    <property type="molecule type" value="Genomic_DNA"/>
</dbReference>
<feature type="non-terminal residue" evidence="1">
    <location>
        <position position="1"/>
    </location>
</feature>
<gene>
    <name evidence="1" type="ORF">S01H1_24223</name>
</gene>
<feature type="non-terminal residue" evidence="1">
    <location>
        <position position="79"/>
    </location>
</feature>
<proteinExistence type="predicted"/>
<accession>X0TEZ6</accession>
<organism evidence="1">
    <name type="scientific">marine sediment metagenome</name>
    <dbReference type="NCBI Taxonomy" id="412755"/>
    <lineage>
        <taxon>unclassified sequences</taxon>
        <taxon>metagenomes</taxon>
        <taxon>ecological metagenomes</taxon>
    </lineage>
</organism>
<comment type="caution">
    <text evidence="1">The sequence shown here is derived from an EMBL/GenBank/DDBJ whole genome shotgun (WGS) entry which is preliminary data.</text>
</comment>
<dbReference type="Gene3D" id="3.20.20.140">
    <property type="entry name" value="Metal-dependent hydrolases"/>
    <property type="match status" value="1"/>
</dbReference>
<protein>
    <submittedName>
        <fullName evidence="1">Uncharacterized protein</fullName>
    </submittedName>
</protein>
<name>X0TEZ6_9ZZZZ</name>
<sequence length="79" mass="8602">RNFTSQGVTTLVTGNCGVSGGPLTPKNKEMFEAEWIGLSQDKLNHWSHFSDFAIDLEKLKKSINIAPLVGQGNIRGAVM</sequence>
<dbReference type="InterPro" id="IPR032466">
    <property type="entry name" value="Metal_Hydrolase"/>
</dbReference>
<dbReference type="SUPFAM" id="SSF51556">
    <property type="entry name" value="Metallo-dependent hydrolases"/>
    <property type="match status" value="1"/>
</dbReference>
<dbReference type="AlphaFoldDB" id="X0TEZ6"/>